<proteinExistence type="predicted"/>
<dbReference type="AlphaFoldDB" id="J5T6R6"/>
<dbReference type="GeneID" id="25984884"/>
<dbReference type="Pfam" id="PF12519">
    <property type="entry name" value="MDM10"/>
    <property type="match status" value="1"/>
</dbReference>
<accession>J5T6R6</accession>
<evidence type="ECO:0000256" key="1">
    <source>
        <dbReference type="ARBA" id="ARBA00022452"/>
    </source>
</evidence>
<dbReference type="GO" id="GO:0001401">
    <property type="term" value="C:SAM complex"/>
    <property type="evidence" value="ECO:0007669"/>
    <property type="project" value="TreeGrafter"/>
</dbReference>
<evidence type="ECO:0000256" key="4">
    <source>
        <dbReference type="ARBA" id="ARBA00023128"/>
    </source>
</evidence>
<evidence type="ECO:0000256" key="5">
    <source>
        <dbReference type="ARBA" id="ARBA00023136"/>
    </source>
</evidence>
<keyword evidence="5" id="KW-0472">Membrane</keyword>
<evidence type="ECO:0000256" key="6">
    <source>
        <dbReference type="SAM" id="MobiDB-lite"/>
    </source>
</evidence>
<feature type="compositionally biased region" description="Basic and acidic residues" evidence="6">
    <location>
        <begin position="240"/>
        <end position="252"/>
    </location>
</feature>
<dbReference type="OrthoDB" id="2103793at2759"/>
<evidence type="ECO:0000256" key="3">
    <source>
        <dbReference type="ARBA" id="ARBA00022787"/>
    </source>
</evidence>
<evidence type="ECO:0000313" key="7">
    <source>
        <dbReference type="EMBL" id="EJT49466.1"/>
    </source>
</evidence>
<dbReference type="EMBL" id="ALBS01000170">
    <property type="protein sequence ID" value="EJT49466.1"/>
    <property type="molecule type" value="Genomic_DNA"/>
</dbReference>
<comment type="caution">
    <text evidence="7">The sequence shown here is derived from an EMBL/GenBank/DDBJ whole genome shotgun (WGS) entry which is preliminary data.</text>
</comment>
<dbReference type="HOGENOM" id="CLU_957088_0_0_1"/>
<keyword evidence="3" id="KW-1000">Mitochondrion outer membrane</keyword>
<evidence type="ECO:0000313" key="8">
    <source>
        <dbReference type="Proteomes" id="UP000002748"/>
    </source>
</evidence>
<gene>
    <name evidence="7" type="ORF">A1Q1_01370</name>
</gene>
<feature type="region of interest" description="Disordered" evidence="6">
    <location>
        <begin position="240"/>
        <end position="263"/>
    </location>
</feature>
<dbReference type="RefSeq" id="XP_014179884.1">
    <property type="nucleotide sequence ID" value="XM_014324409.1"/>
</dbReference>
<keyword evidence="1" id="KW-1134">Transmembrane beta strand</keyword>
<dbReference type="GO" id="GO:0015914">
    <property type="term" value="P:phospholipid transport"/>
    <property type="evidence" value="ECO:0007669"/>
    <property type="project" value="TreeGrafter"/>
</dbReference>
<dbReference type="Proteomes" id="UP000002748">
    <property type="component" value="Unassembled WGS sequence"/>
</dbReference>
<dbReference type="GO" id="GO:0051654">
    <property type="term" value="P:establishment of mitochondrion localization"/>
    <property type="evidence" value="ECO:0007669"/>
    <property type="project" value="TreeGrafter"/>
</dbReference>
<dbReference type="GO" id="GO:0045040">
    <property type="term" value="P:protein insertion into mitochondrial outer membrane"/>
    <property type="evidence" value="ECO:0007669"/>
    <property type="project" value="TreeGrafter"/>
</dbReference>
<protein>
    <submittedName>
        <fullName evidence="7">Distribution and morphology protein 10</fullName>
    </submittedName>
</protein>
<evidence type="ECO:0000256" key="2">
    <source>
        <dbReference type="ARBA" id="ARBA00022692"/>
    </source>
</evidence>
<name>J5T6R6_TRIAS</name>
<dbReference type="VEuPathDB" id="FungiDB:A1Q1_01370"/>
<dbReference type="KEGG" id="tasa:A1Q1_01370"/>
<dbReference type="GO" id="GO:1990456">
    <property type="term" value="P:mitochondrion-endoplasmic reticulum membrane tethering"/>
    <property type="evidence" value="ECO:0007669"/>
    <property type="project" value="TreeGrafter"/>
</dbReference>
<dbReference type="PANTHER" id="PTHR28035">
    <property type="entry name" value="MITOCHONDRIAL DISTRIBUTION AND MORPHOLOGY PROTEIN 10"/>
    <property type="match status" value="1"/>
</dbReference>
<organism evidence="7 8">
    <name type="scientific">Trichosporon asahii var. asahii (strain ATCC 90039 / CBS 2479 / JCM 2466 / KCTC 7840 / NBRC 103889/ NCYC 2677 / UAMH 7654)</name>
    <name type="common">Yeast</name>
    <dbReference type="NCBI Taxonomy" id="1186058"/>
    <lineage>
        <taxon>Eukaryota</taxon>
        <taxon>Fungi</taxon>
        <taxon>Dikarya</taxon>
        <taxon>Basidiomycota</taxon>
        <taxon>Agaricomycotina</taxon>
        <taxon>Tremellomycetes</taxon>
        <taxon>Trichosporonales</taxon>
        <taxon>Trichosporonaceae</taxon>
        <taxon>Trichosporon</taxon>
    </lineage>
</organism>
<dbReference type="InterPro" id="IPR027539">
    <property type="entry name" value="Mdm10"/>
</dbReference>
<dbReference type="GO" id="GO:0032865">
    <property type="term" value="C:ERMES complex"/>
    <property type="evidence" value="ECO:0007669"/>
    <property type="project" value="InterPro"/>
</dbReference>
<sequence length="291" mass="32371">MLPFSTLLLRSYYAETGWNEDNLYSNLTRSSAAPRMRMDQDQLTFSDFPVPESLILQLANAPSPIFFNSYALDALPQLNGSMSYVTSSLPLTSQIGSSRTMPFRDVVERFRLYPPPQRPSVDEIWIDGKRVDKRDYFLYSRLHFPSFHLSGLATTRVSSTLQAQLAFTHQPTMARLRFTPRGEVAQKASSAHPPGNLLLSLQHDTGQYSGEYTYSASDGMFGVRGLYNFGWQDEEAKKEARAAEGEGHASRIEDDEDMLEGGLRGRFSAGGEVYLSLKQRSLGGGLSQGGA</sequence>
<keyword evidence="4" id="KW-0496">Mitochondrion</keyword>
<dbReference type="PANTHER" id="PTHR28035:SF1">
    <property type="entry name" value="MITOCHONDRIAL DISTRIBUTION AND MORPHOLOGY PROTEIN 10"/>
    <property type="match status" value="1"/>
</dbReference>
<keyword evidence="2" id="KW-0812">Transmembrane</keyword>
<dbReference type="GO" id="GO:0070096">
    <property type="term" value="P:mitochondrial outer membrane translocase complex assembly"/>
    <property type="evidence" value="ECO:0007669"/>
    <property type="project" value="TreeGrafter"/>
</dbReference>
<reference evidence="7 8" key="1">
    <citation type="journal article" date="2012" name="Eukaryot. Cell">
        <title>Draft genome sequence of CBS 2479, the standard type strain of Trichosporon asahii.</title>
        <authorList>
            <person name="Yang R.Y."/>
            <person name="Li H.T."/>
            <person name="Zhu H."/>
            <person name="Zhou G.P."/>
            <person name="Wang M."/>
            <person name="Wang L."/>
        </authorList>
    </citation>
    <scope>NUCLEOTIDE SEQUENCE [LARGE SCALE GENOMIC DNA]</scope>
    <source>
        <strain evidence="8">ATCC 90039 / CBS 2479 / JCM 2466 / KCTC 7840 / NCYC 2677 / UAMH 7654</strain>
    </source>
</reference>